<evidence type="ECO:0000313" key="2">
    <source>
        <dbReference type="EMBL" id="RAL19033.1"/>
    </source>
</evidence>
<organism evidence="2 3">
    <name type="scientific">Glaesserella australis</name>
    <dbReference type="NCBI Taxonomy" id="2094024"/>
    <lineage>
        <taxon>Bacteria</taxon>
        <taxon>Pseudomonadati</taxon>
        <taxon>Pseudomonadota</taxon>
        <taxon>Gammaproteobacteria</taxon>
        <taxon>Pasteurellales</taxon>
        <taxon>Pasteurellaceae</taxon>
        <taxon>Glaesserella</taxon>
    </lineage>
</organism>
<dbReference type="EMBL" id="PTPX01000009">
    <property type="protein sequence ID" value="RAL19033.1"/>
    <property type="molecule type" value="Genomic_DNA"/>
</dbReference>
<evidence type="ECO:0000259" key="1">
    <source>
        <dbReference type="SMART" id="SM00901"/>
    </source>
</evidence>
<dbReference type="RefSeq" id="WP_111749647.1">
    <property type="nucleotide sequence ID" value="NZ_PTPX01000009.1"/>
</dbReference>
<accession>A0A328BXX2</accession>
<gene>
    <name evidence="2" type="ORF">C5N92_04355</name>
</gene>
<dbReference type="InterPro" id="IPR014966">
    <property type="entry name" value="FRG-dom"/>
</dbReference>
<keyword evidence="3" id="KW-1185">Reference proteome</keyword>
<proteinExistence type="predicted"/>
<reference evidence="3" key="1">
    <citation type="submission" date="2018-02" db="EMBL/GenBank/DDBJ databases">
        <title>Glaesserella australis sp. nov., isolated from the lungs of pigs.</title>
        <authorList>
            <person name="Turni C."/>
            <person name="Christensen H."/>
        </authorList>
    </citation>
    <scope>NUCLEOTIDE SEQUENCE [LARGE SCALE GENOMIC DNA]</scope>
    <source>
        <strain evidence="3">HS4635</strain>
    </source>
</reference>
<name>A0A328BXX2_9PAST</name>
<protein>
    <recommendedName>
        <fullName evidence="1">FRG domain-containing protein</fullName>
    </recommendedName>
</protein>
<comment type="caution">
    <text evidence="2">The sequence shown here is derived from an EMBL/GenBank/DDBJ whole genome shotgun (WGS) entry which is preliminary data.</text>
</comment>
<evidence type="ECO:0000313" key="3">
    <source>
        <dbReference type="Proteomes" id="UP000248689"/>
    </source>
</evidence>
<dbReference type="Proteomes" id="UP000248689">
    <property type="component" value="Unassembled WGS sequence"/>
</dbReference>
<dbReference type="SMART" id="SM00901">
    <property type="entry name" value="FRG"/>
    <property type="match status" value="1"/>
</dbReference>
<feature type="domain" description="FRG" evidence="1">
    <location>
        <begin position="73"/>
        <end position="173"/>
    </location>
</feature>
<dbReference type="OrthoDB" id="9816036at2"/>
<dbReference type="Pfam" id="PF08867">
    <property type="entry name" value="FRG"/>
    <property type="match status" value="1"/>
</dbReference>
<dbReference type="AlphaFoldDB" id="A0A328BXX2"/>
<sequence length="294" mass="34134">MNFMCKKSIPEELDFWDDLFQEDFSDELSTVECVKKSKANNITFNISSYVPSVKIKYYDNLRCLLYTDHFNSIDSDWVFRGHKDHNWSLTSTLERIGSKSLELREDHFNRFKKECRRTLKDNTLLTLDENGLWAIGQHYGLATPLLDWSYSPYVALFFAFENKVDNEDYRVIYALNKGRISRELPEFSEELFFEPKVDPFGRLTNQSGMFTIAPPCTTLEDSLIDTLRKNGIIQPMDIAGFICKIYIKSSAKSRSNCLNDLRNMNIHNGTLFPDLIGAAKYCNQMTKEQYGVDC</sequence>